<name>A0A9P1JZH8_9PROT</name>
<accession>A0A9P1JZH8</accession>
<evidence type="ECO:0000256" key="1">
    <source>
        <dbReference type="SAM" id="MobiDB-lite"/>
    </source>
</evidence>
<dbReference type="AlphaFoldDB" id="A0A9P1JZH8"/>
<evidence type="ECO:0000313" key="3">
    <source>
        <dbReference type="Proteomes" id="UP000007319"/>
    </source>
</evidence>
<feature type="region of interest" description="Disordered" evidence="1">
    <location>
        <begin position="28"/>
        <end position="48"/>
    </location>
</feature>
<reference evidence="2 3" key="1">
    <citation type="journal article" date="2011" name="PLoS Genet.">
        <title>Azospirillum genomes reveal transition of bacteria from aquatic to terrestrial environments.</title>
        <authorList>
            <person name="Wisniewski-Dye F."/>
            <person name="Borziak K."/>
            <person name="Khalsa-Moyers G."/>
            <person name="Alexandre G."/>
            <person name="Sukharnikov L.O."/>
            <person name="Wuichet K."/>
            <person name="Hurst G.B."/>
            <person name="McDonald W.H."/>
            <person name="Robertson J.S."/>
            <person name="Barbe V."/>
            <person name="Calteau A."/>
            <person name="Rouy Z."/>
            <person name="Mangenot S."/>
            <person name="Prigent-Combaret C."/>
            <person name="Normand P."/>
            <person name="Boyer M."/>
            <person name="Siguier P."/>
            <person name="Dessaux Y."/>
            <person name="Elmerich C."/>
            <person name="Condemine G."/>
            <person name="Krishnen G."/>
            <person name="Kennedy I."/>
            <person name="Paterson A.H."/>
            <person name="Gonzalez V."/>
            <person name="Mavingui P."/>
            <person name="Zhulin I.B."/>
        </authorList>
    </citation>
    <scope>NUCLEOTIDE SEQUENCE [LARGE SCALE GENOMIC DNA]</scope>
    <source>
        <strain evidence="2 3">Sp245</strain>
    </source>
</reference>
<gene>
    <name evidence="2" type="ORF">AZOBR_p340009</name>
</gene>
<dbReference type="KEGG" id="abs:AZOBR_p340009"/>
<sequence length="48" mass="5070">MRKRCDSAGSAEADGIRPLVNVTMDRHAAAPNATKPDVNGGLMERDSS</sequence>
<protein>
    <submittedName>
        <fullName evidence="2">Uncharacterized protein</fullName>
    </submittedName>
</protein>
<geneLocation type="plasmid" evidence="2 3">
    <name>AZOBR_p3</name>
</geneLocation>
<organism evidence="2 3">
    <name type="scientific">Azospirillum baldaniorum</name>
    <dbReference type="NCBI Taxonomy" id="1064539"/>
    <lineage>
        <taxon>Bacteria</taxon>
        <taxon>Pseudomonadati</taxon>
        <taxon>Pseudomonadota</taxon>
        <taxon>Alphaproteobacteria</taxon>
        <taxon>Rhodospirillales</taxon>
        <taxon>Azospirillaceae</taxon>
        <taxon>Azospirillum</taxon>
    </lineage>
</organism>
<dbReference type="EMBL" id="HE577330">
    <property type="protein sequence ID" value="CCD02771.1"/>
    <property type="molecule type" value="Genomic_DNA"/>
</dbReference>
<dbReference type="Proteomes" id="UP000007319">
    <property type="component" value="Plasmid AZOBR_p3"/>
</dbReference>
<evidence type="ECO:0000313" key="2">
    <source>
        <dbReference type="EMBL" id="CCD02771.1"/>
    </source>
</evidence>
<keyword evidence="3" id="KW-1185">Reference proteome</keyword>
<keyword evidence="2" id="KW-0614">Plasmid</keyword>
<proteinExistence type="predicted"/>